<dbReference type="InterPro" id="IPR008266">
    <property type="entry name" value="Tyr_kinase_AS"/>
</dbReference>
<evidence type="ECO:0000259" key="11">
    <source>
        <dbReference type="PROSITE" id="PS50011"/>
    </source>
</evidence>
<feature type="domain" description="Protein kinase" evidence="11">
    <location>
        <begin position="261"/>
        <end position="634"/>
    </location>
</feature>
<evidence type="ECO:0000313" key="12">
    <source>
        <dbReference type="EMBL" id="KAK4141766.1"/>
    </source>
</evidence>
<proteinExistence type="predicted"/>
<dbReference type="PANTHER" id="PTHR38248:SF2">
    <property type="entry name" value="FUNK1 11"/>
    <property type="match status" value="1"/>
</dbReference>
<feature type="region of interest" description="Disordered" evidence="10">
    <location>
        <begin position="29"/>
        <end position="52"/>
    </location>
</feature>
<comment type="caution">
    <text evidence="12">The sequence shown here is derived from an EMBL/GenBank/DDBJ whole genome shotgun (WGS) entry which is preliminary data.</text>
</comment>
<evidence type="ECO:0000256" key="3">
    <source>
        <dbReference type="ARBA" id="ARBA00012513"/>
    </source>
</evidence>
<dbReference type="GO" id="GO:0005524">
    <property type="term" value="F:ATP binding"/>
    <property type="evidence" value="ECO:0007669"/>
    <property type="project" value="InterPro"/>
</dbReference>
<keyword evidence="13" id="KW-1185">Reference proteome</keyword>
<evidence type="ECO:0000256" key="8">
    <source>
        <dbReference type="ARBA" id="ARBA00047899"/>
    </source>
</evidence>
<reference evidence="12" key="2">
    <citation type="submission" date="2023-05" db="EMBL/GenBank/DDBJ databases">
        <authorList>
            <consortium name="Lawrence Berkeley National Laboratory"/>
            <person name="Steindorff A."/>
            <person name="Hensen N."/>
            <person name="Bonometti L."/>
            <person name="Westerberg I."/>
            <person name="Brannstrom I.O."/>
            <person name="Guillou S."/>
            <person name="Cros-Aarteil S."/>
            <person name="Calhoun S."/>
            <person name="Haridas S."/>
            <person name="Kuo A."/>
            <person name="Mondo S."/>
            <person name="Pangilinan J."/>
            <person name="Riley R."/>
            <person name="Labutti K."/>
            <person name="Andreopoulos B."/>
            <person name="Lipzen A."/>
            <person name="Chen C."/>
            <person name="Yanf M."/>
            <person name="Daum C."/>
            <person name="Ng V."/>
            <person name="Clum A."/>
            <person name="Ohm R."/>
            <person name="Martin F."/>
            <person name="Silar P."/>
            <person name="Natvig D."/>
            <person name="Lalanne C."/>
            <person name="Gautier V."/>
            <person name="Ament-Velasquez S.L."/>
            <person name="Kruys A."/>
            <person name="Hutchinson M.I."/>
            <person name="Powell A.J."/>
            <person name="Barry K."/>
            <person name="Miller A.N."/>
            <person name="Grigoriev I.V."/>
            <person name="Debuchy R."/>
            <person name="Gladieux P."/>
            <person name="Thoren M.H."/>
            <person name="Johannesson H."/>
        </authorList>
    </citation>
    <scope>NUCLEOTIDE SEQUENCE</scope>
    <source>
        <strain evidence="12">CBS 141.50</strain>
    </source>
</reference>
<dbReference type="GeneID" id="87814465"/>
<dbReference type="InterPro" id="IPR040976">
    <property type="entry name" value="Pkinase_fungal"/>
</dbReference>
<name>A0AAN6V1E3_9PEZI</name>
<comment type="subunit">
    <text evidence="2">Component of the EKC/KEOPS complex composed of at least BUD32, CGI121, GON7, KAE1 and PCC1; the whole complex dimerizes.</text>
</comment>
<dbReference type="AlphaFoldDB" id="A0AAN6V1E3"/>
<evidence type="ECO:0000256" key="4">
    <source>
        <dbReference type="ARBA" id="ARBA00013948"/>
    </source>
</evidence>
<dbReference type="PANTHER" id="PTHR38248">
    <property type="entry name" value="FUNK1 6"/>
    <property type="match status" value="1"/>
</dbReference>
<comment type="catalytic activity">
    <reaction evidence="8">
        <text>L-threonyl-[protein] + ATP = O-phospho-L-threonyl-[protein] + ADP + H(+)</text>
        <dbReference type="Rhea" id="RHEA:46608"/>
        <dbReference type="Rhea" id="RHEA-COMP:11060"/>
        <dbReference type="Rhea" id="RHEA-COMP:11605"/>
        <dbReference type="ChEBI" id="CHEBI:15378"/>
        <dbReference type="ChEBI" id="CHEBI:30013"/>
        <dbReference type="ChEBI" id="CHEBI:30616"/>
        <dbReference type="ChEBI" id="CHEBI:61977"/>
        <dbReference type="ChEBI" id="CHEBI:456216"/>
        <dbReference type="EC" id="2.7.11.1"/>
    </reaction>
</comment>
<comment type="function">
    <text evidence="1">Component of the EKC/KEOPS complex that is required for the formation of a threonylcarbamoyl group on adenosine at position 37 (t(6)A37) in tRNAs that read codons beginning with adenine. The complex is probably involved in the transfer of the threonylcarbamoyl moiety of threonylcarbamoyl-AMP (TC-AMP) to the N6 group of A37. BUD32 has ATPase activity in the context of the EKC/KEOPS complex and likely plays a supporting role to the catalytic subunit KAE1. The EKC/KEOPS complex also promotes both telomere uncapping and telomere elongation. The complex is required for efficient recruitment of transcriptional coactivators.</text>
</comment>
<evidence type="ECO:0000256" key="6">
    <source>
        <dbReference type="ARBA" id="ARBA00030980"/>
    </source>
</evidence>
<evidence type="ECO:0000256" key="1">
    <source>
        <dbReference type="ARBA" id="ARBA00003747"/>
    </source>
</evidence>
<dbReference type="Proteomes" id="UP001302676">
    <property type="component" value="Unassembled WGS sequence"/>
</dbReference>
<sequence>MAELPRPFQPVLVAGPFLRTLNFHPTSLARPHPQPSYLEPQTPLRQLPTGPKAAPAMDEFNGRIFPSVDGFHDKYFKDKTWSIQAHEFADQVSRMVTPSSSDTFNEDAWDSQPAVTRWFHRLQNLIEPNAQSGFRVQQIPGLRQADRIRLEVLLTPWIGQMDVPPVARIFGEVVLGDDGLGNLLPPPGIGRFFERGRDIFNSCPTRHFLHGFRIYSGAIELWMFDRSGVYSSGPLNYPYHLARIMAGYAMMDRDEVGFSPFVFTDVDETQRLGSTYFAIDELIPGRIRYYVEDTLCEPARLFGRGTSCYLASRCFPSPDHSDAGGERSAENDKEEEDAVVKFSWRYEEQHKELVLLRLAQERGAWGVLRVTDWRDLTTIQSLRGGLQFKEPHSNPFVNKTLSCLVTEPHGRPIYQFHSISELLEAFQDLVRALQSLYQTAGILHRDISLRNVIIPDYPHEVDNLSGKKGLLIDLDVAHDVWTHPTVPMVGTPGFEAIGALRGDAFTYRHDLESLFYVFLWIAVGHNAEREDPWRVLAKRSPPSVLLGWFDSDLPGVAVTKMSYMSAEGFELVLGEFAPEFTELKGLARELRGILFPERVGQMFVGTDMGEDRTTMLYDAMAGAFERAIAEFPDF</sequence>
<dbReference type="PROSITE" id="PS50011">
    <property type="entry name" value="PROTEIN_KINASE_DOM"/>
    <property type="match status" value="1"/>
</dbReference>
<evidence type="ECO:0000256" key="9">
    <source>
        <dbReference type="ARBA" id="ARBA00048679"/>
    </source>
</evidence>
<protein>
    <recommendedName>
        <fullName evidence="5">EKC/KEOPS complex subunit BUD32</fullName>
        <ecNumber evidence="3">2.7.11.1</ecNumber>
    </recommendedName>
    <alternativeName>
        <fullName evidence="6 7">Atypical Serine/threonine protein kinase BUD32</fullName>
    </alternativeName>
    <alternativeName>
        <fullName evidence="4">EKC/KEOPS complex subunit bud32</fullName>
    </alternativeName>
</protein>
<dbReference type="RefSeq" id="XP_062635137.1">
    <property type="nucleotide sequence ID" value="XM_062777852.1"/>
</dbReference>
<dbReference type="InterPro" id="IPR011009">
    <property type="entry name" value="Kinase-like_dom_sf"/>
</dbReference>
<dbReference type="PROSITE" id="PS00109">
    <property type="entry name" value="PROTEIN_KINASE_TYR"/>
    <property type="match status" value="1"/>
</dbReference>
<dbReference type="SUPFAM" id="SSF56112">
    <property type="entry name" value="Protein kinase-like (PK-like)"/>
    <property type="match status" value="1"/>
</dbReference>
<dbReference type="EMBL" id="MU853606">
    <property type="protein sequence ID" value="KAK4141766.1"/>
    <property type="molecule type" value="Genomic_DNA"/>
</dbReference>
<reference evidence="12" key="1">
    <citation type="journal article" date="2023" name="Mol. Phylogenet. Evol.">
        <title>Genome-scale phylogeny and comparative genomics of the fungal order Sordariales.</title>
        <authorList>
            <person name="Hensen N."/>
            <person name="Bonometti L."/>
            <person name="Westerberg I."/>
            <person name="Brannstrom I.O."/>
            <person name="Guillou S."/>
            <person name="Cros-Aarteil S."/>
            <person name="Calhoun S."/>
            <person name="Haridas S."/>
            <person name="Kuo A."/>
            <person name="Mondo S."/>
            <person name="Pangilinan J."/>
            <person name="Riley R."/>
            <person name="LaButti K."/>
            <person name="Andreopoulos B."/>
            <person name="Lipzen A."/>
            <person name="Chen C."/>
            <person name="Yan M."/>
            <person name="Daum C."/>
            <person name="Ng V."/>
            <person name="Clum A."/>
            <person name="Steindorff A."/>
            <person name="Ohm R.A."/>
            <person name="Martin F."/>
            <person name="Silar P."/>
            <person name="Natvig D.O."/>
            <person name="Lalanne C."/>
            <person name="Gautier V."/>
            <person name="Ament-Velasquez S.L."/>
            <person name="Kruys A."/>
            <person name="Hutchinson M.I."/>
            <person name="Powell A.J."/>
            <person name="Barry K."/>
            <person name="Miller A.N."/>
            <person name="Grigoriev I.V."/>
            <person name="Debuchy R."/>
            <person name="Gladieux P."/>
            <person name="Hiltunen Thoren M."/>
            <person name="Johannesson H."/>
        </authorList>
    </citation>
    <scope>NUCLEOTIDE SEQUENCE</scope>
    <source>
        <strain evidence="12">CBS 141.50</strain>
    </source>
</reference>
<dbReference type="EC" id="2.7.11.1" evidence="3"/>
<dbReference type="Pfam" id="PF17667">
    <property type="entry name" value="Pkinase_fungal"/>
    <property type="match status" value="1"/>
</dbReference>
<evidence type="ECO:0000256" key="5">
    <source>
        <dbReference type="ARBA" id="ARBA00019973"/>
    </source>
</evidence>
<evidence type="ECO:0000256" key="7">
    <source>
        <dbReference type="ARBA" id="ARBA00033194"/>
    </source>
</evidence>
<comment type="catalytic activity">
    <reaction evidence="9">
        <text>L-seryl-[protein] + ATP = O-phospho-L-seryl-[protein] + ADP + H(+)</text>
        <dbReference type="Rhea" id="RHEA:17989"/>
        <dbReference type="Rhea" id="RHEA-COMP:9863"/>
        <dbReference type="Rhea" id="RHEA-COMP:11604"/>
        <dbReference type="ChEBI" id="CHEBI:15378"/>
        <dbReference type="ChEBI" id="CHEBI:29999"/>
        <dbReference type="ChEBI" id="CHEBI:30616"/>
        <dbReference type="ChEBI" id="CHEBI:83421"/>
        <dbReference type="ChEBI" id="CHEBI:456216"/>
        <dbReference type="EC" id="2.7.11.1"/>
    </reaction>
</comment>
<organism evidence="12 13">
    <name type="scientific">Dichotomopilus funicola</name>
    <dbReference type="NCBI Taxonomy" id="1934379"/>
    <lineage>
        <taxon>Eukaryota</taxon>
        <taxon>Fungi</taxon>
        <taxon>Dikarya</taxon>
        <taxon>Ascomycota</taxon>
        <taxon>Pezizomycotina</taxon>
        <taxon>Sordariomycetes</taxon>
        <taxon>Sordariomycetidae</taxon>
        <taxon>Sordariales</taxon>
        <taxon>Chaetomiaceae</taxon>
        <taxon>Dichotomopilus</taxon>
    </lineage>
</organism>
<gene>
    <name evidence="12" type="ORF">C8A04DRAFT_13783</name>
</gene>
<evidence type="ECO:0000256" key="2">
    <source>
        <dbReference type="ARBA" id="ARBA00011534"/>
    </source>
</evidence>
<dbReference type="Gene3D" id="1.10.510.10">
    <property type="entry name" value="Transferase(Phosphotransferase) domain 1"/>
    <property type="match status" value="1"/>
</dbReference>
<accession>A0AAN6V1E3</accession>
<evidence type="ECO:0000256" key="10">
    <source>
        <dbReference type="SAM" id="MobiDB-lite"/>
    </source>
</evidence>
<evidence type="ECO:0000313" key="13">
    <source>
        <dbReference type="Proteomes" id="UP001302676"/>
    </source>
</evidence>
<dbReference type="GO" id="GO:0004674">
    <property type="term" value="F:protein serine/threonine kinase activity"/>
    <property type="evidence" value="ECO:0007669"/>
    <property type="project" value="UniProtKB-EC"/>
</dbReference>
<dbReference type="InterPro" id="IPR000719">
    <property type="entry name" value="Prot_kinase_dom"/>
</dbReference>